<dbReference type="RefSeq" id="WP_245905544.1">
    <property type="nucleotide sequence ID" value="NZ_PYMC01000052.1"/>
</dbReference>
<dbReference type="InterPro" id="IPR000477">
    <property type="entry name" value="RT_dom"/>
</dbReference>
<keyword evidence="3" id="KW-0695">RNA-directed DNA polymerase</keyword>
<dbReference type="PROSITE" id="PS50878">
    <property type="entry name" value="RT_POL"/>
    <property type="match status" value="1"/>
</dbReference>
<keyword evidence="4" id="KW-1185">Reference proteome</keyword>
<dbReference type="CDD" id="cd01651">
    <property type="entry name" value="RT_G2_intron"/>
    <property type="match status" value="1"/>
</dbReference>
<dbReference type="PANTHER" id="PTHR34047:SF8">
    <property type="entry name" value="PROTEIN YKFC"/>
    <property type="match status" value="1"/>
</dbReference>
<keyword evidence="3" id="KW-0548">Nucleotidyltransferase</keyword>
<dbReference type="Proteomes" id="UP000240904">
    <property type="component" value="Unassembled WGS sequence"/>
</dbReference>
<protein>
    <submittedName>
        <fullName evidence="3">Group II intron reverse transcriptase/maturase</fullName>
    </submittedName>
</protein>
<evidence type="ECO:0000313" key="3">
    <source>
        <dbReference type="EMBL" id="PSV97225.1"/>
    </source>
</evidence>
<feature type="non-terminal residue" evidence="3">
    <location>
        <position position="1"/>
    </location>
</feature>
<dbReference type="AlphaFoldDB" id="A0A2T3MLG5"/>
<dbReference type="Pfam" id="PF00078">
    <property type="entry name" value="RVT_1"/>
    <property type="match status" value="1"/>
</dbReference>
<dbReference type="InterPro" id="IPR043502">
    <property type="entry name" value="DNA/RNA_pol_sf"/>
</dbReference>
<sequence length="268" mass="30786">ELIKQFLKSGVMVGGQWQETETGSPQGGVISPLIANIYLDAFDQEMRKRNHRIVRYADDILIFCRSRAGAENALRQATKILEQELKLTVNQTKSHIAHSDGGVKFLGVEIGSQYTRIQVKKLAGFKGKLKQMTKRNGGKPLCTVIKQLNPILRGFSQYFRIANASRELKKIAAWLRRRLRSIQLRLWKKPRRLHRRLRQIGYKSPFKLISMTSWRNAASPLASYAMPNKWFDELGLVNLEHVRTGYVFSAELNMGMQEPYTRSVRTVL</sequence>
<feature type="domain" description="Reverse transcriptase" evidence="2">
    <location>
        <begin position="1"/>
        <end position="110"/>
    </location>
</feature>
<evidence type="ECO:0000313" key="4">
    <source>
        <dbReference type="Proteomes" id="UP000240904"/>
    </source>
</evidence>
<dbReference type="InterPro" id="IPR051083">
    <property type="entry name" value="GrpII_Intron_Splice-Mob/Def"/>
</dbReference>
<gene>
    <name evidence="3" type="ORF">C9I89_22225</name>
</gene>
<name>A0A2T3MLG5_9GAMM</name>
<dbReference type="PANTHER" id="PTHR34047">
    <property type="entry name" value="NUCLEAR INTRON MATURASE 1, MITOCHONDRIAL-RELATED"/>
    <property type="match status" value="1"/>
</dbReference>
<evidence type="ECO:0000259" key="2">
    <source>
        <dbReference type="PROSITE" id="PS50878"/>
    </source>
</evidence>
<comment type="caution">
    <text evidence="3">The sequence shown here is derived from an EMBL/GenBank/DDBJ whole genome shotgun (WGS) entry which is preliminary data.</text>
</comment>
<reference evidence="3 4" key="1">
    <citation type="submission" date="2018-03" db="EMBL/GenBank/DDBJ databases">
        <title>Whole genome sequencing of Histamine producing bacteria.</title>
        <authorList>
            <person name="Butler K."/>
        </authorList>
    </citation>
    <scope>NUCLEOTIDE SEQUENCE [LARGE SCALE GENOMIC DNA]</scope>
    <source>
        <strain evidence="3 4">DSM 16190</strain>
    </source>
</reference>
<dbReference type="SUPFAM" id="SSF56672">
    <property type="entry name" value="DNA/RNA polymerases"/>
    <property type="match status" value="1"/>
</dbReference>
<organism evidence="3 4">
    <name type="scientific">Photobacterium lipolyticum</name>
    <dbReference type="NCBI Taxonomy" id="266810"/>
    <lineage>
        <taxon>Bacteria</taxon>
        <taxon>Pseudomonadati</taxon>
        <taxon>Pseudomonadota</taxon>
        <taxon>Gammaproteobacteria</taxon>
        <taxon>Vibrionales</taxon>
        <taxon>Vibrionaceae</taxon>
        <taxon>Photobacterium</taxon>
    </lineage>
</organism>
<proteinExistence type="inferred from homology"/>
<dbReference type="Gene3D" id="3.30.70.270">
    <property type="match status" value="1"/>
</dbReference>
<dbReference type="Pfam" id="PF08388">
    <property type="entry name" value="GIIM"/>
    <property type="match status" value="1"/>
</dbReference>
<keyword evidence="3" id="KW-0808">Transferase</keyword>
<dbReference type="InterPro" id="IPR013597">
    <property type="entry name" value="Mat_intron_G2"/>
</dbReference>
<evidence type="ECO:0000256" key="1">
    <source>
        <dbReference type="ARBA" id="ARBA00034120"/>
    </source>
</evidence>
<accession>A0A2T3MLG5</accession>
<comment type="similarity">
    <text evidence="1">Belongs to the bacterial reverse transcriptase family.</text>
</comment>
<dbReference type="EMBL" id="PYMC01000052">
    <property type="protein sequence ID" value="PSV97225.1"/>
    <property type="molecule type" value="Genomic_DNA"/>
</dbReference>
<dbReference type="InterPro" id="IPR043128">
    <property type="entry name" value="Rev_trsase/Diguanyl_cyclase"/>
</dbReference>
<dbReference type="GO" id="GO:0003964">
    <property type="term" value="F:RNA-directed DNA polymerase activity"/>
    <property type="evidence" value="ECO:0007669"/>
    <property type="project" value="UniProtKB-KW"/>
</dbReference>